<feature type="transmembrane region" description="Helical" evidence="5">
    <location>
        <begin position="69"/>
        <end position="88"/>
    </location>
</feature>
<feature type="transmembrane region" description="Helical" evidence="5">
    <location>
        <begin position="41"/>
        <end position="63"/>
    </location>
</feature>
<keyword evidence="3 5" id="KW-1133">Transmembrane helix</keyword>
<dbReference type="GO" id="GO:0005829">
    <property type="term" value="C:cytosol"/>
    <property type="evidence" value="ECO:0007669"/>
    <property type="project" value="GOC"/>
</dbReference>
<dbReference type="GO" id="GO:0042147">
    <property type="term" value="P:retrograde transport, endosome to Golgi"/>
    <property type="evidence" value="ECO:0007669"/>
    <property type="project" value="TreeGrafter"/>
</dbReference>
<evidence type="ECO:0008006" key="8">
    <source>
        <dbReference type="Google" id="ProtNLM"/>
    </source>
</evidence>
<name>E5A971_LEPMJ</name>
<evidence type="ECO:0000256" key="2">
    <source>
        <dbReference type="ARBA" id="ARBA00022692"/>
    </source>
</evidence>
<dbReference type="InterPro" id="IPR052241">
    <property type="entry name" value="SLC66/Scramblase_ANY1"/>
</dbReference>
<dbReference type="Proteomes" id="UP000002668">
    <property type="component" value="Genome"/>
</dbReference>
<dbReference type="STRING" id="985895.E5A971"/>
<sequence length="290" mass="32184">MGNLISALVKNIAPIFIATSPITSYGDQIYSMHRTRSSAGFSLDIPLIMLVASILKVFYWFGAHFSTSLLVQALLMILVHLLLLHVALTNRPAPSHLPFQHNPVSNRPYEFWQWRAPRPYWTFITYFSGVLLVLHLLMSSTAMFTSYTNLLGMIALTIEATLPIPQLLANWQRRGCLGFRPSVIVNWVIGDTFKMWFFFASSNGEVPWVFKICGIFQACCDLGLAVQYLVWGDGPLGAQGTGREKEVRSPLPEEDGVLSDKLGQSGIGSGGIAIEMDEGTAWERSRVVAA</sequence>
<accession>E5A971</accession>
<dbReference type="InParanoid" id="E5A971"/>
<evidence type="ECO:0000313" key="6">
    <source>
        <dbReference type="EMBL" id="CBY00212.1"/>
    </source>
</evidence>
<reference evidence="7" key="1">
    <citation type="journal article" date="2011" name="Nat. Commun.">
        <title>Effector diversification within compartments of the Leptosphaeria maculans genome affected by Repeat-Induced Point mutations.</title>
        <authorList>
            <person name="Rouxel T."/>
            <person name="Grandaubert J."/>
            <person name="Hane J.K."/>
            <person name="Hoede C."/>
            <person name="van de Wouw A.P."/>
            <person name="Couloux A."/>
            <person name="Dominguez V."/>
            <person name="Anthouard V."/>
            <person name="Bally P."/>
            <person name="Bourras S."/>
            <person name="Cozijnsen A.J."/>
            <person name="Ciuffetti L.M."/>
            <person name="Degrave A."/>
            <person name="Dilmaghani A."/>
            <person name="Duret L."/>
            <person name="Fudal I."/>
            <person name="Goodwin S.B."/>
            <person name="Gout L."/>
            <person name="Glaser N."/>
            <person name="Linglin J."/>
            <person name="Kema G.H.J."/>
            <person name="Lapalu N."/>
            <person name="Lawrence C.B."/>
            <person name="May K."/>
            <person name="Meyer M."/>
            <person name="Ollivier B."/>
            <person name="Poulain J."/>
            <person name="Schoch C.L."/>
            <person name="Simon A."/>
            <person name="Spatafora J.W."/>
            <person name="Stachowiak A."/>
            <person name="Turgeon B.G."/>
            <person name="Tyler B.M."/>
            <person name="Vincent D."/>
            <person name="Weissenbach J."/>
            <person name="Amselem J."/>
            <person name="Quesneville H."/>
            <person name="Oliver R.P."/>
            <person name="Wincker P."/>
            <person name="Balesdent M.-H."/>
            <person name="Howlett B.J."/>
        </authorList>
    </citation>
    <scope>NUCLEOTIDE SEQUENCE [LARGE SCALE GENOMIC DNA]</scope>
    <source>
        <strain evidence="7">JN3 / isolate v23.1.3 / race Av1-4-5-6-7-8</strain>
    </source>
</reference>
<evidence type="ECO:0000256" key="1">
    <source>
        <dbReference type="ARBA" id="ARBA00004141"/>
    </source>
</evidence>
<dbReference type="Gene3D" id="1.20.1280.290">
    <property type="match status" value="2"/>
</dbReference>
<dbReference type="FunCoup" id="E5A971">
    <property type="interactions" value="29"/>
</dbReference>
<keyword evidence="7" id="KW-1185">Reference proteome</keyword>
<feature type="transmembrane region" description="Helical" evidence="5">
    <location>
        <begin position="120"/>
        <end position="138"/>
    </location>
</feature>
<dbReference type="InterPro" id="IPR006603">
    <property type="entry name" value="PQ-loop_rpt"/>
</dbReference>
<comment type="subcellular location">
    <subcellularLocation>
        <location evidence="1">Membrane</location>
        <topology evidence="1">Multi-pass membrane protein</topology>
    </subcellularLocation>
</comment>
<dbReference type="GeneID" id="13290339"/>
<dbReference type="VEuPathDB" id="FungiDB:LEMA_P013420.1"/>
<protein>
    <recommendedName>
        <fullName evidence="8">PQ loop repeat protein</fullName>
    </recommendedName>
</protein>
<dbReference type="PANTHER" id="PTHR14856">
    <property type="entry name" value="PQ-LOOP REPEAT-CONTAINING PROTEIN 1-LIKE PROTEIN"/>
    <property type="match status" value="1"/>
</dbReference>
<keyword evidence="2 5" id="KW-0812">Transmembrane</keyword>
<dbReference type="OrthoDB" id="292213at2759"/>
<dbReference type="GO" id="GO:0045332">
    <property type="term" value="P:phospholipid translocation"/>
    <property type="evidence" value="ECO:0007669"/>
    <property type="project" value="TreeGrafter"/>
</dbReference>
<evidence type="ECO:0000256" key="4">
    <source>
        <dbReference type="ARBA" id="ARBA00023136"/>
    </source>
</evidence>
<dbReference type="AlphaFoldDB" id="E5A971"/>
<proteinExistence type="predicted"/>
<dbReference type="GO" id="GO:0005802">
    <property type="term" value="C:trans-Golgi network"/>
    <property type="evidence" value="ECO:0007669"/>
    <property type="project" value="TreeGrafter"/>
</dbReference>
<dbReference type="eggNOG" id="KOG2913">
    <property type="taxonomic scope" value="Eukaryota"/>
</dbReference>
<evidence type="ECO:0000313" key="7">
    <source>
        <dbReference type="Proteomes" id="UP000002668"/>
    </source>
</evidence>
<dbReference type="HOGENOM" id="CLU_049047_3_0_1"/>
<dbReference type="GO" id="GO:0005768">
    <property type="term" value="C:endosome"/>
    <property type="evidence" value="ECO:0007669"/>
    <property type="project" value="TreeGrafter"/>
</dbReference>
<dbReference type="RefSeq" id="XP_003843691.1">
    <property type="nucleotide sequence ID" value="XM_003843643.1"/>
</dbReference>
<keyword evidence="4 5" id="KW-0472">Membrane</keyword>
<dbReference type="EMBL" id="FP929138">
    <property type="protein sequence ID" value="CBY00212.1"/>
    <property type="molecule type" value="Genomic_DNA"/>
</dbReference>
<evidence type="ECO:0000256" key="3">
    <source>
        <dbReference type="ARBA" id="ARBA00022989"/>
    </source>
</evidence>
<dbReference type="GO" id="GO:0016020">
    <property type="term" value="C:membrane"/>
    <property type="evidence" value="ECO:0007669"/>
    <property type="project" value="UniProtKB-SubCell"/>
</dbReference>
<dbReference type="OMA" id="FKMWFFF"/>
<gene>
    <name evidence="6" type="ORF">LEMA_P013420.1</name>
</gene>
<dbReference type="PANTHER" id="PTHR14856:SF9">
    <property type="entry name" value="PQ-LOOP REPEAT-CONTAINING PROTEIN 1"/>
    <property type="match status" value="1"/>
</dbReference>
<organism evidence="7">
    <name type="scientific">Leptosphaeria maculans (strain JN3 / isolate v23.1.3 / race Av1-4-5-6-7-8)</name>
    <name type="common">Blackleg fungus</name>
    <name type="synonym">Phoma lingam</name>
    <dbReference type="NCBI Taxonomy" id="985895"/>
    <lineage>
        <taxon>Eukaryota</taxon>
        <taxon>Fungi</taxon>
        <taxon>Dikarya</taxon>
        <taxon>Ascomycota</taxon>
        <taxon>Pezizomycotina</taxon>
        <taxon>Dothideomycetes</taxon>
        <taxon>Pleosporomycetidae</taxon>
        <taxon>Pleosporales</taxon>
        <taxon>Pleosporineae</taxon>
        <taxon>Leptosphaeriaceae</taxon>
        <taxon>Plenodomus</taxon>
        <taxon>Plenodomus lingam/Leptosphaeria maculans species complex</taxon>
    </lineage>
</organism>
<evidence type="ECO:0000256" key="5">
    <source>
        <dbReference type="SAM" id="Phobius"/>
    </source>
</evidence>
<dbReference type="Pfam" id="PF04193">
    <property type="entry name" value="PQ-loop"/>
    <property type="match status" value="2"/>
</dbReference>